<comment type="similarity">
    <text evidence="1">Belongs to the GSP E family.</text>
</comment>
<evidence type="ECO:0000313" key="5">
    <source>
        <dbReference type="EMBL" id="AHC13541.1"/>
    </source>
</evidence>
<dbReference type="InterPro" id="IPR001482">
    <property type="entry name" value="T2SS/T4SS_dom"/>
</dbReference>
<dbReference type="PANTHER" id="PTHR30258">
    <property type="entry name" value="TYPE II SECRETION SYSTEM PROTEIN GSPE-RELATED"/>
    <property type="match status" value="1"/>
</dbReference>
<keyword evidence="2" id="KW-0547">Nucleotide-binding</keyword>
<proteinExistence type="inferred from homology"/>
<dbReference type="GO" id="GO:0005886">
    <property type="term" value="C:plasma membrane"/>
    <property type="evidence" value="ECO:0007669"/>
    <property type="project" value="TreeGrafter"/>
</dbReference>
<accession>V5WEG1</accession>
<organism evidence="5 6">
    <name type="scientific">Salinispira pacifica</name>
    <dbReference type="NCBI Taxonomy" id="1307761"/>
    <lineage>
        <taxon>Bacteria</taxon>
        <taxon>Pseudomonadati</taxon>
        <taxon>Spirochaetota</taxon>
        <taxon>Spirochaetia</taxon>
        <taxon>Spirochaetales</taxon>
        <taxon>Spirochaetaceae</taxon>
        <taxon>Salinispira</taxon>
    </lineage>
</organism>
<dbReference type="eggNOG" id="COG2804">
    <property type="taxonomic scope" value="Bacteria"/>
</dbReference>
<protein>
    <submittedName>
        <fullName evidence="5">General secretion pathway protein E</fullName>
    </submittedName>
</protein>
<dbReference type="SUPFAM" id="SSF52540">
    <property type="entry name" value="P-loop containing nucleoside triphosphate hydrolases"/>
    <property type="match status" value="1"/>
</dbReference>
<dbReference type="PANTHER" id="PTHR30258:SF2">
    <property type="entry name" value="COMG OPERON PROTEIN 1"/>
    <property type="match status" value="1"/>
</dbReference>
<reference evidence="5 6" key="1">
    <citation type="journal article" date="2015" name="Stand. Genomic Sci.">
        <title>Complete genome sequence and description of Salinispira pacifica gen. nov., sp. nov., a novel spirochaete isolated form a hypersaline microbial mat.</title>
        <authorList>
            <person name="Ben Hania W."/>
            <person name="Joseph M."/>
            <person name="Schumann P."/>
            <person name="Bunk B."/>
            <person name="Fiebig A."/>
            <person name="Sproer C."/>
            <person name="Klenk H.P."/>
            <person name="Fardeau M.L."/>
            <person name="Spring S."/>
        </authorList>
    </citation>
    <scope>NUCLEOTIDE SEQUENCE [LARGE SCALE GENOMIC DNA]</scope>
    <source>
        <strain evidence="5 6">L21-RPul-D2</strain>
    </source>
</reference>
<dbReference type="Proteomes" id="UP000018680">
    <property type="component" value="Chromosome"/>
</dbReference>
<dbReference type="PATRIC" id="fig|1307761.3.peg.97"/>
<keyword evidence="3" id="KW-0067">ATP-binding</keyword>
<dbReference type="Pfam" id="PF00437">
    <property type="entry name" value="T2SSE"/>
    <property type="match status" value="1"/>
</dbReference>
<dbReference type="STRING" id="1307761.L21SP2_0097"/>
<keyword evidence="6" id="KW-1185">Reference proteome</keyword>
<dbReference type="KEGG" id="slr:L21SP2_0097"/>
<dbReference type="SMART" id="SM00382">
    <property type="entry name" value="AAA"/>
    <property type="match status" value="1"/>
</dbReference>
<sequence length="411" mass="44895">MEFIETQRALFLGTTRQDSENIAWIAVSGRCREKTRSFLTNYHRWRENSRVMFLPCSDIDVEIHLTRLSGGEGNRADAQLHAQTGPLSQGPGQRMLRSILLEAVKRQATDIHFEPGSQEPCTNGHAMGTDDSGEAGIRVNVHGELQVMRKISPQMCSILVNSLRVLAALEIFSHGAPQDGSFTLKTGLRNVRMRLSVLSTMQGPSASIRILNPGKDFPSPEQLGFSETTLRFFRYSLSSSHGLILFSGPTGCGKTTSMYGLAGEAVKLGRKVISIEEPVEIILPGVEQIEANSLAGLDYPAFLPAALRRKPDVLIIGEIRDRTTAELALDAGLSGHLVLSTIHAPSAETASHRLKSLGIRDRFRLQVLKAVVGQRLIHHQDGTVELEENLHIPPSCSSGAIQPGEELCRAS</sequence>
<gene>
    <name evidence="5" type="ORF">L21SP2_0097</name>
</gene>
<dbReference type="PROSITE" id="PS00662">
    <property type="entry name" value="T2SP_E"/>
    <property type="match status" value="1"/>
</dbReference>
<dbReference type="AlphaFoldDB" id="V5WEG1"/>
<evidence type="ECO:0000256" key="1">
    <source>
        <dbReference type="ARBA" id="ARBA00006611"/>
    </source>
</evidence>
<dbReference type="GO" id="GO:0005524">
    <property type="term" value="F:ATP binding"/>
    <property type="evidence" value="ECO:0007669"/>
    <property type="project" value="UniProtKB-KW"/>
</dbReference>
<dbReference type="Gene3D" id="3.30.450.90">
    <property type="match status" value="1"/>
</dbReference>
<dbReference type="InterPro" id="IPR003593">
    <property type="entry name" value="AAA+_ATPase"/>
</dbReference>
<dbReference type="CDD" id="cd01129">
    <property type="entry name" value="PulE-GspE-like"/>
    <property type="match status" value="1"/>
</dbReference>
<dbReference type="RefSeq" id="WP_024266474.1">
    <property type="nucleotide sequence ID" value="NC_023035.1"/>
</dbReference>
<dbReference type="Gene3D" id="3.40.50.300">
    <property type="entry name" value="P-loop containing nucleotide triphosphate hydrolases"/>
    <property type="match status" value="1"/>
</dbReference>
<dbReference type="HOGENOM" id="CLU_668844_0_0_12"/>
<feature type="domain" description="Bacterial type II secretion system protein E" evidence="4">
    <location>
        <begin position="307"/>
        <end position="321"/>
    </location>
</feature>
<evidence type="ECO:0000313" key="6">
    <source>
        <dbReference type="Proteomes" id="UP000018680"/>
    </source>
</evidence>
<dbReference type="InterPro" id="IPR027417">
    <property type="entry name" value="P-loop_NTPase"/>
</dbReference>
<evidence type="ECO:0000256" key="3">
    <source>
        <dbReference type="ARBA" id="ARBA00022840"/>
    </source>
</evidence>
<evidence type="ECO:0000256" key="2">
    <source>
        <dbReference type="ARBA" id="ARBA00022741"/>
    </source>
</evidence>
<evidence type="ECO:0000259" key="4">
    <source>
        <dbReference type="PROSITE" id="PS00662"/>
    </source>
</evidence>
<dbReference type="EMBL" id="CP006939">
    <property type="protein sequence ID" value="AHC13541.1"/>
    <property type="molecule type" value="Genomic_DNA"/>
</dbReference>
<dbReference type="GO" id="GO:0016887">
    <property type="term" value="F:ATP hydrolysis activity"/>
    <property type="evidence" value="ECO:0007669"/>
    <property type="project" value="TreeGrafter"/>
</dbReference>
<name>V5WEG1_9SPIO</name>